<keyword evidence="1" id="KW-0812">Transmembrane</keyword>
<keyword evidence="3" id="KW-1185">Reference proteome</keyword>
<name>A0A6N8JDT6_9BACT</name>
<feature type="transmembrane region" description="Helical" evidence="1">
    <location>
        <begin position="83"/>
        <end position="100"/>
    </location>
</feature>
<dbReference type="AlphaFoldDB" id="A0A6N8JDT6"/>
<feature type="transmembrane region" description="Helical" evidence="1">
    <location>
        <begin position="193"/>
        <end position="212"/>
    </location>
</feature>
<evidence type="ECO:0000313" key="3">
    <source>
        <dbReference type="Proteomes" id="UP000468388"/>
    </source>
</evidence>
<dbReference type="RefSeq" id="WP_157301999.1">
    <property type="nucleotide sequence ID" value="NZ_BAAAZB010000015.1"/>
</dbReference>
<sequence length="264" mass="30663">MKFADYLRSQLTDIVDYYQQYLRRTIGPTIIFTAVCFIVAALLLHFTEFSGKAAKTQISLLNYFFLSYSAGNVYRIIDLTKDVFIFFVALFSLGFARWEKEGIPVEITFSLLICKINLKDVTVLAGILILSAVIDYFLFKMDGYSAEHTRNRSIDKYIHGTIFQLRIYIPLILFALGIYVLRTSEKIKLKAKNILFLYISLWLFNEFAYELFMWCRYHVFALVLMPFDKSDSYYLLESVPGIVLIAFFFLGYHSAFTKATSTEV</sequence>
<dbReference type="OrthoDB" id="644028at2"/>
<feature type="transmembrane region" description="Helical" evidence="1">
    <location>
        <begin position="159"/>
        <end position="181"/>
    </location>
</feature>
<reference evidence="2 3" key="1">
    <citation type="submission" date="2019-12" db="EMBL/GenBank/DDBJ databases">
        <title>The draft genomic sequence of strain Chitinophaga oryziterrae JCM 16595.</title>
        <authorList>
            <person name="Zhang X."/>
        </authorList>
    </citation>
    <scope>NUCLEOTIDE SEQUENCE [LARGE SCALE GENOMIC DNA]</scope>
    <source>
        <strain evidence="2 3">JCM 16595</strain>
    </source>
</reference>
<feature type="transmembrane region" description="Helical" evidence="1">
    <location>
        <begin position="26"/>
        <end position="46"/>
    </location>
</feature>
<dbReference type="EMBL" id="WRXO01000007">
    <property type="protein sequence ID" value="MVT43390.1"/>
    <property type="molecule type" value="Genomic_DNA"/>
</dbReference>
<gene>
    <name evidence="2" type="ORF">GO495_22520</name>
</gene>
<organism evidence="2 3">
    <name type="scientific">Chitinophaga oryziterrae</name>
    <dbReference type="NCBI Taxonomy" id="1031224"/>
    <lineage>
        <taxon>Bacteria</taxon>
        <taxon>Pseudomonadati</taxon>
        <taxon>Bacteroidota</taxon>
        <taxon>Chitinophagia</taxon>
        <taxon>Chitinophagales</taxon>
        <taxon>Chitinophagaceae</taxon>
        <taxon>Chitinophaga</taxon>
    </lineage>
</organism>
<comment type="caution">
    <text evidence="2">The sequence shown here is derived from an EMBL/GenBank/DDBJ whole genome shotgun (WGS) entry which is preliminary data.</text>
</comment>
<evidence type="ECO:0000256" key="1">
    <source>
        <dbReference type="SAM" id="Phobius"/>
    </source>
</evidence>
<accession>A0A6N8JDT6</accession>
<protein>
    <submittedName>
        <fullName evidence="2">Uncharacterized protein</fullName>
    </submittedName>
</protein>
<feature type="transmembrane region" description="Helical" evidence="1">
    <location>
        <begin position="121"/>
        <end position="139"/>
    </location>
</feature>
<feature type="transmembrane region" description="Helical" evidence="1">
    <location>
        <begin position="232"/>
        <end position="252"/>
    </location>
</feature>
<evidence type="ECO:0000313" key="2">
    <source>
        <dbReference type="EMBL" id="MVT43390.1"/>
    </source>
</evidence>
<dbReference type="Proteomes" id="UP000468388">
    <property type="component" value="Unassembled WGS sequence"/>
</dbReference>
<keyword evidence="1" id="KW-0472">Membrane</keyword>
<proteinExistence type="predicted"/>
<keyword evidence="1" id="KW-1133">Transmembrane helix</keyword>